<name>A0A6L5G3B2_9ACTN</name>
<dbReference type="Pfam" id="PF00544">
    <property type="entry name" value="Pectate_lyase_4"/>
    <property type="match status" value="1"/>
</dbReference>
<evidence type="ECO:0000313" key="6">
    <source>
        <dbReference type="Proteomes" id="UP000477750"/>
    </source>
</evidence>
<dbReference type="AlphaFoldDB" id="A0A6L5G3B2"/>
<dbReference type="InterPro" id="IPR002022">
    <property type="entry name" value="Pec_lyase"/>
</dbReference>
<feature type="domain" description="CBM6" evidence="4">
    <location>
        <begin position="36"/>
        <end position="160"/>
    </location>
</feature>
<keyword evidence="3" id="KW-0732">Signal</keyword>
<keyword evidence="2" id="KW-0119">Carbohydrate metabolism</keyword>
<comment type="caution">
    <text evidence="5">The sequence shown here is derived from an EMBL/GenBank/DDBJ whole genome shotgun (WGS) entry which is preliminary data.</text>
</comment>
<comment type="similarity">
    <text evidence="2">Belongs to the polysaccharide lyase 1 family.</text>
</comment>
<protein>
    <submittedName>
        <fullName evidence="5">Carbohydrate-binding protein</fullName>
    </submittedName>
</protein>
<dbReference type="InterPro" id="IPR005084">
    <property type="entry name" value="CBM6"/>
</dbReference>
<dbReference type="Proteomes" id="UP000477750">
    <property type="component" value="Unassembled WGS sequence"/>
</dbReference>
<dbReference type="CDD" id="cd04082">
    <property type="entry name" value="CBM35_pectate_lyase-like"/>
    <property type="match status" value="1"/>
</dbReference>
<dbReference type="GO" id="GO:0030246">
    <property type="term" value="F:carbohydrate binding"/>
    <property type="evidence" value="ECO:0007669"/>
    <property type="project" value="InterPro"/>
</dbReference>
<keyword evidence="1 2" id="KW-0456">Lyase</keyword>
<dbReference type="Gene3D" id="2.60.120.260">
    <property type="entry name" value="Galactose-binding domain-like"/>
    <property type="match status" value="1"/>
</dbReference>
<evidence type="ECO:0000259" key="4">
    <source>
        <dbReference type="PROSITE" id="PS51175"/>
    </source>
</evidence>
<feature type="signal peptide" evidence="3">
    <location>
        <begin position="1"/>
        <end position="33"/>
    </location>
</feature>
<dbReference type="PROSITE" id="PS51175">
    <property type="entry name" value="CBM6"/>
    <property type="match status" value="1"/>
</dbReference>
<dbReference type="Gene3D" id="2.160.20.10">
    <property type="entry name" value="Single-stranded right-handed beta-helix, Pectin lyase-like"/>
    <property type="match status" value="1"/>
</dbReference>
<dbReference type="Pfam" id="PF03422">
    <property type="entry name" value="CBM_6"/>
    <property type="match status" value="1"/>
</dbReference>
<keyword evidence="2" id="KW-0624">Polysaccharide degradation</keyword>
<evidence type="ECO:0000256" key="3">
    <source>
        <dbReference type="SAM" id="SignalP"/>
    </source>
</evidence>
<gene>
    <name evidence="5" type="ORF">GFD30_01650</name>
</gene>
<sequence>MATRGRLRAAIVGGLTGLVVTAATLVALGTAQAAPVRHEAETAPAACDGTIDANHSGYSGSGFCNSRNATGAYAQFTVNAAAAGTATVGIRYANGTSAGRGANVVVNGSAVSAHAFGATGAWNTWATAAVEVRLDAGANTLRLTATTAAGLANIDFIDVETGAPPTETTPPPQPGTGPIGWAAMAGGTTGGAGGRTVTVSDAATLVDLLEEDEPLVIRVQGMITMPDEMNDVHSDKTVIGVGTGSGLRGGGLNISSGYSNIIVRNLTFEAWPSDAIEVEGAAHHIWVDHNRFNGNASGADGSVDVKHESDYVTISWNITNHDKNMLLGHDDDNTADRGNLRVTYHHNWFDGSAERNPRVRYGNPVHVFNNYFDGNEVYGVASTVEAGVLVEGNYFQGVPRPIAVGYADSPAGNVVERGNVYVGCGPVESTGTGVGAIPYSYTLDDAEDVPALVRAGAGPQAGLG</sequence>
<dbReference type="GO" id="GO:0030570">
    <property type="term" value="F:pectate lyase activity"/>
    <property type="evidence" value="ECO:0007669"/>
    <property type="project" value="InterPro"/>
</dbReference>
<dbReference type="EMBL" id="WIAO01000001">
    <property type="protein sequence ID" value="MQM24289.1"/>
    <property type="molecule type" value="Genomic_DNA"/>
</dbReference>
<organism evidence="5 6">
    <name type="scientific">Glycomyces albidus</name>
    <dbReference type="NCBI Taxonomy" id="2656774"/>
    <lineage>
        <taxon>Bacteria</taxon>
        <taxon>Bacillati</taxon>
        <taxon>Actinomycetota</taxon>
        <taxon>Actinomycetes</taxon>
        <taxon>Glycomycetales</taxon>
        <taxon>Glycomycetaceae</taxon>
        <taxon>Glycomyces</taxon>
    </lineage>
</organism>
<accession>A0A6L5G3B2</accession>
<evidence type="ECO:0000256" key="2">
    <source>
        <dbReference type="RuleBase" id="RU361173"/>
    </source>
</evidence>
<dbReference type="PANTHER" id="PTHR31683">
    <property type="entry name" value="PECTATE LYASE 18-RELATED"/>
    <property type="match status" value="1"/>
</dbReference>
<reference evidence="5 6" key="1">
    <citation type="submission" date="2019-10" db="EMBL/GenBank/DDBJ databases">
        <title>Glycomyces albidus sp. nov., a novel actinomycete isolated from rhizosphere soil of wheat (Triticum aestivum L.).</title>
        <authorList>
            <person name="Qian L."/>
        </authorList>
    </citation>
    <scope>NUCLEOTIDE SEQUENCE [LARGE SCALE GENOMIC DNA]</scope>
    <source>
        <strain evidence="5 6">NEAU-7082</strain>
    </source>
</reference>
<dbReference type="GO" id="GO:0000272">
    <property type="term" value="P:polysaccharide catabolic process"/>
    <property type="evidence" value="ECO:0007669"/>
    <property type="project" value="UniProtKB-KW"/>
</dbReference>
<proteinExistence type="inferred from homology"/>
<dbReference type="PANTHER" id="PTHR31683:SF18">
    <property type="entry name" value="PECTATE LYASE 21-RELATED"/>
    <property type="match status" value="1"/>
</dbReference>
<dbReference type="InterPro" id="IPR008979">
    <property type="entry name" value="Galactose-bd-like_sf"/>
</dbReference>
<keyword evidence="2" id="KW-0964">Secreted</keyword>
<evidence type="ECO:0000256" key="1">
    <source>
        <dbReference type="ARBA" id="ARBA00023239"/>
    </source>
</evidence>
<dbReference type="SUPFAM" id="SSF49785">
    <property type="entry name" value="Galactose-binding domain-like"/>
    <property type="match status" value="1"/>
</dbReference>
<comment type="subcellular location">
    <subcellularLocation>
        <location evidence="2">Secreted</location>
    </subcellularLocation>
</comment>
<dbReference type="GO" id="GO:0005576">
    <property type="term" value="C:extracellular region"/>
    <property type="evidence" value="ECO:0007669"/>
    <property type="project" value="UniProtKB-SubCell"/>
</dbReference>
<dbReference type="InterPro" id="IPR045032">
    <property type="entry name" value="PEL"/>
</dbReference>
<dbReference type="SMART" id="SM00656">
    <property type="entry name" value="Amb_all"/>
    <property type="match status" value="1"/>
</dbReference>
<evidence type="ECO:0000313" key="5">
    <source>
        <dbReference type="EMBL" id="MQM24289.1"/>
    </source>
</evidence>
<keyword evidence="6" id="KW-1185">Reference proteome</keyword>
<feature type="chain" id="PRO_5026801621" evidence="3">
    <location>
        <begin position="34"/>
        <end position="464"/>
    </location>
</feature>
<dbReference type="InterPro" id="IPR012334">
    <property type="entry name" value="Pectin_lyas_fold"/>
</dbReference>
<dbReference type="SUPFAM" id="SSF51126">
    <property type="entry name" value="Pectin lyase-like"/>
    <property type="match status" value="1"/>
</dbReference>
<dbReference type="InterPro" id="IPR011050">
    <property type="entry name" value="Pectin_lyase_fold/virulence"/>
</dbReference>
<dbReference type="RefSeq" id="WP_153023456.1">
    <property type="nucleotide sequence ID" value="NZ_WIAO01000001.1"/>
</dbReference>